<organism evidence="4 5">
    <name type="scientific">Dichomitus squalens</name>
    <dbReference type="NCBI Taxonomy" id="114155"/>
    <lineage>
        <taxon>Eukaryota</taxon>
        <taxon>Fungi</taxon>
        <taxon>Dikarya</taxon>
        <taxon>Basidiomycota</taxon>
        <taxon>Agaricomycotina</taxon>
        <taxon>Agaricomycetes</taxon>
        <taxon>Polyporales</taxon>
        <taxon>Polyporaceae</taxon>
        <taxon>Dichomitus</taxon>
    </lineage>
</organism>
<dbReference type="STRING" id="114155.A0A4Q9Q5I7"/>
<feature type="transmembrane region" description="Helical" evidence="2">
    <location>
        <begin position="236"/>
        <end position="255"/>
    </location>
</feature>
<evidence type="ECO:0000313" key="4">
    <source>
        <dbReference type="EMBL" id="TBU62642.1"/>
    </source>
</evidence>
<dbReference type="AlphaFoldDB" id="A0A4Q9Q5I7"/>
<keyword evidence="5" id="KW-1185">Reference proteome</keyword>
<feature type="region of interest" description="Disordered" evidence="1">
    <location>
        <begin position="363"/>
        <end position="388"/>
    </location>
</feature>
<sequence>MSDTSAELLYLAHFAHTQRVHQIACTAFLFWDLSTTLDEEVEYVWGSANTFPKYLYFISRYLGLLGQFVLSTNVVPIFCFDYLMISFGFLLMLILSVELSLMLRIDALYGNSRRVRFLLGFAFLGALFGFSLWLNMASIPYITHHLAEFPPAVLVRGCLLDRTDVMYVLAWVPITVFETILFVLNAIKCISYSPLDNAPLIYQLFRDSSLYFAIVLLFTLFVTIGEVLWPAAATPVVVWMPAVFSYSGSHLLLSIRKIAARRQRLEMTYTVSVGIPHIQAGFSTSDSSSLGDDTPSLPPRVSSASRVRSSVQVNVEAIELVPRRTSLVLTSYSEESQEGTSALSYTRDWNVVFPDSVREIHVERSRSRGRVSDDPDSGGLPWLQRWNP</sequence>
<feature type="transmembrane region" description="Helical" evidence="2">
    <location>
        <begin position="208"/>
        <end position="230"/>
    </location>
</feature>
<dbReference type="EMBL" id="ML145092">
    <property type="protein sequence ID" value="TBU62642.1"/>
    <property type="molecule type" value="Genomic_DNA"/>
</dbReference>
<proteinExistence type="predicted"/>
<keyword evidence="2" id="KW-0812">Transmembrane</keyword>
<feature type="compositionally biased region" description="Basic and acidic residues" evidence="1">
    <location>
        <begin position="363"/>
        <end position="373"/>
    </location>
</feature>
<evidence type="ECO:0000313" key="5">
    <source>
        <dbReference type="Proteomes" id="UP000292082"/>
    </source>
</evidence>
<feature type="transmembrane region" description="Helical" evidence="2">
    <location>
        <begin position="165"/>
        <end position="187"/>
    </location>
</feature>
<dbReference type="Pfam" id="PF20151">
    <property type="entry name" value="DUF6533"/>
    <property type="match status" value="1"/>
</dbReference>
<feature type="domain" description="DUF6533" evidence="3">
    <location>
        <begin position="22"/>
        <end position="65"/>
    </location>
</feature>
<dbReference type="InterPro" id="IPR045340">
    <property type="entry name" value="DUF6533"/>
</dbReference>
<reference evidence="4 5" key="1">
    <citation type="submission" date="2019-01" db="EMBL/GenBank/DDBJ databases">
        <title>Draft genome sequences of three monokaryotic isolates of the white-rot basidiomycete fungus Dichomitus squalens.</title>
        <authorList>
            <consortium name="DOE Joint Genome Institute"/>
            <person name="Lopez S.C."/>
            <person name="Andreopoulos B."/>
            <person name="Pangilinan J."/>
            <person name="Lipzen A."/>
            <person name="Riley R."/>
            <person name="Ahrendt S."/>
            <person name="Ng V."/>
            <person name="Barry K."/>
            <person name="Daum C."/>
            <person name="Grigoriev I.V."/>
            <person name="Hilden K.S."/>
            <person name="Makela M.R."/>
            <person name="de Vries R.P."/>
        </authorList>
    </citation>
    <scope>NUCLEOTIDE SEQUENCE [LARGE SCALE GENOMIC DNA]</scope>
    <source>
        <strain evidence="4 5">CBS 464.89</strain>
    </source>
</reference>
<evidence type="ECO:0000256" key="1">
    <source>
        <dbReference type="SAM" id="MobiDB-lite"/>
    </source>
</evidence>
<dbReference type="Proteomes" id="UP000292082">
    <property type="component" value="Unassembled WGS sequence"/>
</dbReference>
<keyword evidence="2" id="KW-1133">Transmembrane helix</keyword>
<feature type="transmembrane region" description="Helical" evidence="2">
    <location>
        <begin position="84"/>
        <end position="103"/>
    </location>
</feature>
<protein>
    <recommendedName>
        <fullName evidence="3">DUF6533 domain-containing protein</fullName>
    </recommendedName>
</protein>
<evidence type="ECO:0000256" key="2">
    <source>
        <dbReference type="SAM" id="Phobius"/>
    </source>
</evidence>
<keyword evidence="2" id="KW-0472">Membrane</keyword>
<gene>
    <name evidence="4" type="ORF">BD310DRAFT_870677</name>
</gene>
<accession>A0A4Q9Q5I7</accession>
<feature type="transmembrane region" description="Helical" evidence="2">
    <location>
        <begin position="115"/>
        <end position="134"/>
    </location>
</feature>
<feature type="transmembrane region" description="Helical" evidence="2">
    <location>
        <begin position="61"/>
        <end position="78"/>
    </location>
</feature>
<evidence type="ECO:0000259" key="3">
    <source>
        <dbReference type="Pfam" id="PF20151"/>
    </source>
</evidence>
<name>A0A4Q9Q5I7_9APHY</name>